<evidence type="ECO:0000256" key="4">
    <source>
        <dbReference type="ARBA" id="ARBA00022692"/>
    </source>
</evidence>
<dbReference type="AlphaFoldDB" id="F7W2U4"/>
<dbReference type="GO" id="GO:0000030">
    <property type="term" value="F:mannosyltransferase activity"/>
    <property type="evidence" value="ECO:0007669"/>
    <property type="project" value="TreeGrafter"/>
</dbReference>
<organism evidence="8 9">
    <name type="scientific">Sordaria macrospora (strain ATCC MYA-333 / DSM 997 / K(L3346) / K-hell)</name>
    <dbReference type="NCBI Taxonomy" id="771870"/>
    <lineage>
        <taxon>Eukaryota</taxon>
        <taxon>Fungi</taxon>
        <taxon>Dikarya</taxon>
        <taxon>Ascomycota</taxon>
        <taxon>Pezizomycotina</taxon>
        <taxon>Sordariomycetes</taxon>
        <taxon>Sordariomycetidae</taxon>
        <taxon>Sordariales</taxon>
        <taxon>Sordariaceae</taxon>
        <taxon>Sordaria</taxon>
    </lineage>
</organism>
<comment type="subcellular location">
    <subcellularLocation>
        <location evidence="1">Membrane</location>
    </subcellularLocation>
</comment>
<evidence type="ECO:0000256" key="7">
    <source>
        <dbReference type="SAM" id="Phobius"/>
    </source>
</evidence>
<dbReference type="GO" id="GO:0016020">
    <property type="term" value="C:membrane"/>
    <property type="evidence" value="ECO:0007669"/>
    <property type="project" value="UniProtKB-SubCell"/>
</dbReference>
<evidence type="ECO:0000256" key="2">
    <source>
        <dbReference type="ARBA" id="ARBA00009003"/>
    </source>
</evidence>
<evidence type="ECO:0000256" key="6">
    <source>
        <dbReference type="ARBA" id="ARBA00023136"/>
    </source>
</evidence>
<gene>
    <name evidence="8" type="ORF">SMAC_05159</name>
</gene>
<proteinExistence type="inferred from homology"/>
<dbReference type="GO" id="GO:0051999">
    <property type="term" value="P:mannosyl-inositol phosphorylceramide biosynthetic process"/>
    <property type="evidence" value="ECO:0007669"/>
    <property type="project" value="TreeGrafter"/>
</dbReference>
<evidence type="ECO:0000313" key="8">
    <source>
        <dbReference type="EMBL" id="CCC11945.1"/>
    </source>
</evidence>
<protein>
    <submittedName>
        <fullName evidence="8">WGS project CABT00000000 data, contig 2.22</fullName>
    </submittedName>
</protein>
<dbReference type="Gene3D" id="3.90.550.20">
    <property type="match status" value="1"/>
</dbReference>
<keyword evidence="4 7" id="KW-0812">Transmembrane</keyword>
<evidence type="ECO:0000313" key="9">
    <source>
        <dbReference type="Proteomes" id="UP000001881"/>
    </source>
</evidence>
<dbReference type="Proteomes" id="UP000001881">
    <property type="component" value="Unassembled WGS sequence"/>
</dbReference>
<dbReference type="EMBL" id="CABT02000022">
    <property type="protein sequence ID" value="CCC11945.1"/>
    <property type="molecule type" value="Genomic_DNA"/>
</dbReference>
<accession>F7W2U4</accession>
<dbReference type="KEGG" id="smp:10804296"/>
<dbReference type="VEuPathDB" id="FungiDB:SMAC_05159"/>
<dbReference type="InterPro" id="IPR029044">
    <property type="entry name" value="Nucleotide-diphossugar_trans"/>
</dbReference>
<sequence length="402" mass="45974">MRPILVRSAFRVAIIAIPILFALHYFITHLLAFIHIFYQHPGIAITQRQVANAYLNGTTLLRGERETGTRKDSKEYIPKIIHQIFHNWKDPENKTLPSDWDAQRRSCVDNNPGWEYRLWTPSTSLAFLTTYYPTFLPSYLSYPHPVQRVDALRYFLLFHYGGIYLDLDNGCLPSISPTANSLDPLISYPLWITDGGRGALSNNILAARPGHPFWGRVVAELIEGRGAVPQGRGETVTGFWKRWWCAWGVLRYVEVSWGVGQWFLGGVWDEYHALLEMGRDMRGEMDGVVDEEKSGRLYRLMMDDRPGMDEWVFFTQGRGGTWNGWDNRLFLEIGDHLGASSYIPALPYRSSHMHAGIAQRSRYYSDSGSLGGGTWNILYGMRTRHGGFIFPQQEFLVDDAIA</sequence>
<dbReference type="InterPro" id="IPR007577">
    <property type="entry name" value="GlycoTrfase_DXD_sugar-bd_CS"/>
</dbReference>
<dbReference type="FunCoup" id="F7W2U4">
    <property type="interactions" value="31"/>
</dbReference>
<dbReference type="PANTHER" id="PTHR32385">
    <property type="entry name" value="MANNOSYL PHOSPHORYLINOSITOL CERAMIDE SYNTHASE"/>
    <property type="match status" value="1"/>
</dbReference>
<keyword evidence="5 7" id="KW-1133">Transmembrane helix</keyword>
<dbReference type="SUPFAM" id="SSF53448">
    <property type="entry name" value="Nucleotide-diphospho-sugar transferases"/>
    <property type="match status" value="1"/>
</dbReference>
<keyword evidence="9" id="KW-1185">Reference proteome</keyword>
<dbReference type="InParanoid" id="F7W2U4"/>
<dbReference type="eggNOG" id="ENOG502QS3D">
    <property type="taxonomic scope" value="Eukaryota"/>
</dbReference>
<dbReference type="Pfam" id="PF04488">
    <property type="entry name" value="Gly_transf_sug"/>
    <property type="match status" value="1"/>
</dbReference>
<keyword evidence="3" id="KW-0808">Transferase</keyword>
<evidence type="ECO:0000256" key="5">
    <source>
        <dbReference type="ARBA" id="ARBA00022989"/>
    </source>
</evidence>
<evidence type="ECO:0000256" key="3">
    <source>
        <dbReference type="ARBA" id="ARBA00022679"/>
    </source>
</evidence>
<feature type="transmembrane region" description="Helical" evidence="7">
    <location>
        <begin position="12"/>
        <end position="38"/>
    </location>
</feature>
<dbReference type="HOGENOM" id="CLU_036369_0_0_1"/>
<comment type="caution">
    <text evidence="8">The sequence shown here is derived from an EMBL/GenBank/DDBJ whole genome shotgun (WGS) entry which is preliminary data.</text>
</comment>
<reference evidence="8 9" key="1">
    <citation type="journal article" date="2010" name="PLoS Genet.">
        <title>De novo assembly of a 40 Mb eukaryotic genome from short sequence reads: Sordaria macrospora, a model organism for fungal morphogenesis.</title>
        <authorList>
            <person name="Nowrousian M."/>
            <person name="Stajich J."/>
            <person name="Chu M."/>
            <person name="Engh I."/>
            <person name="Espagne E."/>
            <person name="Halliday K."/>
            <person name="Kamerewerd J."/>
            <person name="Kempken F."/>
            <person name="Knab B."/>
            <person name="Kuo H.C."/>
            <person name="Osiewacz H.D."/>
            <person name="Poeggeler S."/>
            <person name="Read N."/>
            <person name="Seiler S."/>
            <person name="Smith K."/>
            <person name="Zickler D."/>
            <person name="Kueck U."/>
            <person name="Freitag M."/>
        </authorList>
    </citation>
    <scope>NUCLEOTIDE SEQUENCE [LARGE SCALE GENOMIC DNA]</scope>
    <source>
        <strain evidence="9">ATCC MYA-333 / DSM 997 / K(L3346) / K-hell</strain>
        <tissue evidence="8">Mycelium</tissue>
    </source>
</reference>
<comment type="similarity">
    <text evidence="2">Belongs to the glycosyltransferase 32 family.</text>
</comment>
<evidence type="ECO:0000256" key="1">
    <source>
        <dbReference type="ARBA" id="ARBA00004370"/>
    </source>
</evidence>
<dbReference type="InterPro" id="IPR051706">
    <property type="entry name" value="Glycosyltransferase_domain"/>
</dbReference>
<keyword evidence="6 7" id="KW-0472">Membrane</keyword>
<name>F7W2U4_SORMK</name>
<dbReference type="GeneID" id="10804296"/>
<dbReference type="OrthoDB" id="3647at2759"/>
<dbReference type="PANTHER" id="PTHR32385:SF20">
    <property type="entry name" value="MANNOSYL PHOSPHORYLINOSITOL CERAMIDE SYNTHASE CSH1-RELATED"/>
    <property type="match status" value="1"/>
</dbReference>
<dbReference type="OMA" id="HQIFHNW"/>